<keyword evidence="6 9" id="KW-0067">ATP-binding</keyword>
<evidence type="ECO:0000256" key="2">
    <source>
        <dbReference type="ARBA" id="ARBA00005417"/>
    </source>
</evidence>
<evidence type="ECO:0000256" key="1">
    <source>
        <dbReference type="ARBA" id="ARBA00004417"/>
    </source>
</evidence>
<evidence type="ECO:0000313" key="9">
    <source>
        <dbReference type="EMBL" id="CDZ53536.1"/>
    </source>
</evidence>
<keyword evidence="4" id="KW-0472">Membrane</keyword>
<dbReference type="GO" id="GO:0016887">
    <property type="term" value="F:ATP hydrolysis activity"/>
    <property type="evidence" value="ECO:0007669"/>
    <property type="project" value="InterPro"/>
</dbReference>
<dbReference type="InterPro" id="IPR003593">
    <property type="entry name" value="AAA+_ATPase"/>
</dbReference>
<dbReference type="PROSITE" id="PS00211">
    <property type="entry name" value="ABC_TRANSPORTER_1"/>
    <property type="match status" value="1"/>
</dbReference>
<feature type="domain" description="ABC transporter" evidence="7">
    <location>
        <begin position="1"/>
        <end position="235"/>
    </location>
</feature>
<dbReference type="AlphaFoldDB" id="A0A0T7H1Y7"/>
<evidence type="ECO:0000256" key="4">
    <source>
        <dbReference type="ARBA" id="ARBA00022519"/>
    </source>
</evidence>
<dbReference type="Gene3D" id="3.40.50.300">
    <property type="entry name" value="P-loop containing nucleotide triphosphate hydrolases"/>
    <property type="match status" value="1"/>
</dbReference>
<evidence type="ECO:0000313" key="8">
    <source>
        <dbReference type="EMBL" id="CDZ40648.1"/>
    </source>
</evidence>
<keyword evidence="4" id="KW-0997">Cell inner membrane</keyword>
<dbReference type="EMBL" id="CCRK01000016">
    <property type="protein sequence ID" value="CDZ53536.1"/>
    <property type="molecule type" value="Genomic_DNA"/>
</dbReference>
<gene>
    <name evidence="9" type="primary">ugpC</name>
    <name evidence="8" type="ORF">NGAL_HAMBI1145_54880</name>
    <name evidence="9" type="ORF">NGAL_HAMBI1189_50430</name>
</gene>
<sequence>MLGKIDLKVRRGEFLTLVGPSGCGKSTLLRLIAGLETASEGDISIAGRDVTKAPPKQRDVAMVFQNYALYPHLTVAQNMSVPLRMRRLGRLQRLPLIGSLMPQASEKLASIKTEVEAAARSLAIEHLLARKPAQLSGGQRQRVALGRAIVRKPQVFLLDEPLSNLDAQLRVHMRSELVQLHRRLGVTLIYVTHDQAEAMTMSSRIAVMFAGQILQIGTPDAVYDNPDHLKVAQFISNPGLNTLPLALILGGPRGRQIDDSLWTIAASGSDLTVGFRPEACALAASAAVADLSGRVLLCERFGAEAFIHVLLHGASAPVIVRVEPSQASVLLPDEVVHIQIDASKIFVFGQDGTRVRDQRRAAA</sequence>
<evidence type="ECO:0000313" key="11">
    <source>
        <dbReference type="Proteomes" id="UP000046176"/>
    </source>
</evidence>
<dbReference type="SUPFAM" id="SSF52540">
    <property type="entry name" value="P-loop containing nucleoside triphosphate hydrolases"/>
    <property type="match status" value="1"/>
</dbReference>
<dbReference type="Pfam" id="PF08402">
    <property type="entry name" value="TOBE_2"/>
    <property type="match status" value="1"/>
</dbReference>
<dbReference type="Proteomes" id="UP000046176">
    <property type="component" value="Unassembled WGS sequence"/>
</dbReference>
<evidence type="ECO:0000313" key="10">
    <source>
        <dbReference type="Proteomes" id="UP000039660"/>
    </source>
</evidence>
<protein>
    <submittedName>
        <fullName evidence="9">Sn-glycerol-3-phosphate import ATP-binding protein UgpC</fullName>
    </submittedName>
</protein>
<dbReference type="InterPro" id="IPR027417">
    <property type="entry name" value="P-loop_NTPase"/>
</dbReference>
<evidence type="ECO:0000256" key="5">
    <source>
        <dbReference type="ARBA" id="ARBA00022741"/>
    </source>
</evidence>
<dbReference type="Proteomes" id="UP000039660">
    <property type="component" value="Unassembled WGS sequence"/>
</dbReference>
<evidence type="ECO:0000256" key="6">
    <source>
        <dbReference type="ARBA" id="ARBA00022840"/>
    </source>
</evidence>
<dbReference type="PANTHER" id="PTHR43875:SF1">
    <property type="entry name" value="OSMOPROTECTIVE COMPOUNDS UPTAKE ATP-BINDING PROTEIN GGTA"/>
    <property type="match status" value="1"/>
</dbReference>
<evidence type="ECO:0000259" key="7">
    <source>
        <dbReference type="PROSITE" id="PS50893"/>
    </source>
</evidence>
<dbReference type="FunFam" id="3.40.50.300:FF:000042">
    <property type="entry name" value="Maltose/maltodextrin ABC transporter, ATP-binding protein"/>
    <property type="match status" value="1"/>
</dbReference>
<proteinExistence type="inferred from homology"/>
<dbReference type="InterPro" id="IPR012340">
    <property type="entry name" value="NA-bd_OB-fold"/>
</dbReference>
<comment type="similarity">
    <text evidence="2">Belongs to the ABC transporter superfamily.</text>
</comment>
<dbReference type="InterPro" id="IPR008995">
    <property type="entry name" value="Mo/tungstate-bd_C_term_dom"/>
</dbReference>
<keyword evidence="5" id="KW-0547">Nucleotide-binding</keyword>
<dbReference type="Gene3D" id="2.40.50.100">
    <property type="match status" value="1"/>
</dbReference>
<keyword evidence="3" id="KW-0813">Transport</keyword>
<dbReference type="CDD" id="cd03301">
    <property type="entry name" value="ABC_MalK_N"/>
    <property type="match status" value="1"/>
</dbReference>
<name>A0A0T7H1Y7_NEOGA</name>
<dbReference type="Gene3D" id="2.40.50.140">
    <property type="entry name" value="Nucleic acid-binding proteins"/>
    <property type="match status" value="1"/>
</dbReference>
<dbReference type="GO" id="GO:0055052">
    <property type="term" value="C:ATP-binding cassette (ABC) transporter complex, substrate-binding subunit-containing"/>
    <property type="evidence" value="ECO:0007669"/>
    <property type="project" value="TreeGrafter"/>
</dbReference>
<dbReference type="PROSITE" id="PS50893">
    <property type="entry name" value="ABC_TRANSPORTER_2"/>
    <property type="match status" value="1"/>
</dbReference>
<reference evidence="10 11" key="1">
    <citation type="submission" date="2014-08" db="EMBL/GenBank/DDBJ databases">
        <authorList>
            <person name="Chen Y.-H."/>
        </authorList>
    </citation>
    <scope>NUCLEOTIDE SEQUENCE [LARGE SCALE GENOMIC DNA]</scope>
</reference>
<dbReference type="GO" id="GO:0005524">
    <property type="term" value="F:ATP binding"/>
    <property type="evidence" value="ECO:0007669"/>
    <property type="project" value="UniProtKB-KW"/>
</dbReference>
<dbReference type="PANTHER" id="PTHR43875">
    <property type="entry name" value="MALTODEXTRIN IMPORT ATP-BINDING PROTEIN MSMX"/>
    <property type="match status" value="1"/>
</dbReference>
<dbReference type="SUPFAM" id="SSF50331">
    <property type="entry name" value="MOP-like"/>
    <property type="match status" value="1"/>
</dbReference>
<dbReference type="InterPro" id="IPR003439">
    <property type="entry name" value="ABC_transporter-like_ATP-bd"/>
</dbReference>
<dbReference type="EMBL" id="CCRH01000023">
    <property type="protein sequence ID" value="CDZ40648.1"/>
    <property type="molecule type" value="Genomic_DNA"/>
</dbReference>
<dbReference type="InterPro" id="IPR017871">
    <property type="entry name" value="ABC_transporter-like_CS"/>
</dbReference>
<comment type="subcellular location">
    <subcellularLocation>
        <location evidence="1">Cell inner membrane</location>
        <topology evidence="1">Peripheral membrane protein</topology>
    </subcellularLocation>
</comment>
<keyword evidence="4" id="KW-1003">Cell membrane</keyword>
<dbReference type="InterPro" id="IPR047641">
    <property type="entry name" value="ABC_transpr_MalK/UgpC-like"/>
</dbReference>
<accession>A0A0T7H1Y7</accession>
<evidence type="ECO:0000256" key="3">
    <source>
        <dbReference type="ARBA" id="ARBA00022448"/>
    </source>
</evidence>
<dbReference type="SMART" id="SM00382">
    <property type="entry name" value="AAA"/>
    <property type="match status" value="1"/>
</dbReference>
<dbReference type="InterPro" id="IPR015855">
    <property type="entry name" value="ABC_transpr_MalK-like"/>
</dbReference>
<organism evidence="9 10">
    <name type="scientific">Neorhizobium galegae bv. officinalis</name>
    <dbReference type="NCBI Taxonomy" id="323656"/>
    <lineage>
        <taxon>Bacteria</taxon>
        <taxon>Pseudomonadati</taxon>
        <taxon>Pseudomonadota</taxon>
        <taxon>Alphaproteobacteria</taxon>
        <taxon>Hyphomicrobiales</taxon>
        <taxon>Rhizobiaceae</taxon>
        <taxon>Rhizobium/Agrobacterium group</taxon>
        <taxon>Neorhizobium</taxon>
    </lineage>
</organism>
<dbReference type="GO" id="GO:0140359">
    <property type="term" value="F:ABC-type transporter activity"/>
    <property type="evidence" value="ECO:0007669"/>
    <property type="project" value="InterPro"/>
</dbReference>
<dbReference type="Pfam" id="PF00005">
    <property type="entry name" value="ABC_tran"/>
    <property type="match status" value="1"/>
</dbReference>
<dbReference type="InterPro" id="IPR013611">
    <property type="entry name" value="Transp-assoc_OB_typ2"/>
</dbReference>
<dbReference type="GO" id="GO:0008643">
    <property type="term" value="P:carbohydrate transport"/>
    <property type="evidence" value="ECO:0007669"/>
    <property type="project" value="InterPro"/>
</dbReference>